<gene>
    <name evidence="1" type="ORF">A3D71_02390</name>
</gene>
<organism evidence="1 2">
    <name type="scientific">Candidatus Kaiserbacteria bacterium RIFCSPHIGHO2_02_FULL_55_20</name>
    <dbReference type="NCBI Taxonomy" id="1798497"/>
    <lineage>
        <taxon>Bacteria</taxon>
        <taxon>Candidatus Kaiseribacteriota</taxon>
    </lineage>
</organism>
<dbReference type="STRING" id="1798497.A3D71_02390"/>
<evidence type="ECO:0000313" key="2">
    <source>
        <dbReference type="Proteomes" id="UP000177652"/>
    </source>
</evidence>
<evidence type="ECO:0000313" key="1">
    <source>
        <dbReference type="EMBL" id="OGG66367.1"/>
    </source>
</evidence>
<accession>A0A1F6DYE5</accession>
<reference evidence="1 2" key="1">
    <citation type="journal article" date="2016" name="Nat. Commun.">
        <title>Thousands of microbial genomes shed light on interconnected biogeochemical processes in an aquifer system.</title>
        <authorList>
            <person name="Anantharaman K."/>
            <person name="Brown C.T."/>
            <person name="Hug L.A."/>
            <person name="Sharon I."/>
            <person name="Castelle C.J."/>
            <person name="Probst A.J."/>
            <person name="Thomas B.C."/>
            <person name="Singh A."/>
            <person name="Wilkins M.J."/>
            <person name="Karaoz U."/>
            <person name="Brodie E.L."/>
            <person name="Williams K.H."/>
            <person name="Hubbard S.S."/>
            <person name="Banfield J.F."/>
        </authorList>
    </citation>
    <scope>NUCLEOTIDE SEQUENCE [LARGE SCALE GENOMIC DNA]</scope>
</reference>
<name>A0A1F6DYE5_9BACT</name>
<dbReference type="EMBL" id="MFLK01000010">
    <property type="protein sequence ID" value="OGG66367.1"/>
    <property type="molecule type" value="Genomic_DNA"/>
</dbReference>
<protein>
    <submittedName>
        <fullName evidence="1">Uncharacterized protein</fullName>
    </submittedName>
</protein>
<dbReference type="AlphaFoldDB" id="A0A1F6DYE5"/>
<dbReference type="Proteomes" id="UP000177652">
    <property type="component" value="Unassembled WGS sequence"/>
</dbReference>
<proteinExistence type="predicted"/>
<sequence>MYRARFIVADSFVALFVAGLSALALLPSYLAIHAADIQDAATSTSAKTASDADRATISSIRTMLGSLSPVLTATTTPSVLISKILSLRPPTILIDHLTYSGGDPGTIVVTGSAATREAINGYRQALSAEPLFKAVSVPVGDLTGAPGARFSLTLTGAF</sequence>
<comment type="caution">
    <text evidence="1">The sequence shown here is derived from an EMBL/GenBank/DDBJ whole genome shotgun (WGS) entry which is preliminary data.</text>
</comment>